<dbReference type="AlphaFoldDB" id="A0A2X0IJD0"/>
<dbReference type="Pfam" id="PF00496">
    <property type="entry name" value="SBP_bac_5"/>
    <property type="match status" value="1"/>
</dbReference>
<dbReference type="PIRSF" id="PIRSF002741">
    <property type="entry name" value="MppA"/>
    <property type="match status" value="1"/>
</dbReference>
<feature type="region of interest" description="Disordered" evidence="1">
    <location>
        <begin position="15"/>
        <end position="47"/>
    </location>
</feature>
<accession>A0A2X0IJD0</accession>
<gene>
    <name evidence="3" type="ORF">DN069_21960</name>
</gene>
<dbReference type="PANTHER" id="PTHR30290:SF83">
    <property type="entry name" value="ABC TRANSPORTER SUBSTRATE-BINDING PROTEIN"/>
    <property type="match status" value="1"/>
</dbReference>
<evidence type="ECO:0000313" key="3">
    <source>
        <dbReference type="EMBL" id="RAG83501.1"/>
    </source>
</evidence>
<dbReference type="InterPro" id="IPR000914">
    <property type="entry name" value="SBP_5_dom"/>
</dbReference>
<comment type="caution">
    <text evidence="3">The sequence shown here is derived from an EMBL/GenBank/DDBJ whole genome shotgun (WGS) entry which is preliminary data.</text>
</comment>
<dbReference type="OrthoDB" id="5240629at2"/>
<proteinExistence type="predicted"/>
<dbReference type="Proteomes" id="UP000248889">
    <property type="component" value="Unassembled WGS sequence"/>
</dbReference>
<dbReference type="GO" id="GO:0015833">
    <property type="term" value="P:peptide transport"/>
    <property type="evidence" value="ECO:0007669"/>
    <property type="project" value="TreeGrafter"/>
</dbReference>
<dbReference type="SUPFAM" id="SSF53850">
    <property type="entry name" value="Periplasmic binding protein-like II"/>
    <property type="match status" value="1"/>
</dbReference>
<protein>
    <submittedName>
        <fullName evidence="3">ABC transporter substrate-binding protein</fullName>
    </submittedName>
</protein>
<dbReference type="Gene3D" id="3.40.190.10">
    <property type="entry name" value="Periplasmic binding protein-like II"/>
    <property type="match status" value="1"/>
</dbReference>
<dbReference type="GO" id="GO:0042597">
    <property type="term" value="C:periplasmic space"/>
    <property type="evidence" value="ECO:0007669"/>
    <property type="project" value="UniProtKB-ARBA"/>
</dbReference>
<dbReference type="InterPro" id="IPR030678">
    <property type="entry name" value="Peptide/Ni-bd"/>
</dbReference>
<sequence length="601" mass="63435">MGALLTSVALAAAGCSSGSKPGPGNSPGNSSDSANVNATGTPTKGGTLKVLGNSDVDHLDTASAYYATSYTVERAYARQLFTYPASTDPNKVNEVVPDLATDLPTTANGGLSADGLTYTIHLRQGAMWNTTPARAVTAQDEVLGMKRLCNPTPNAVGALSYYAGVIAGFADYCNAFAKVKPDIADMKAYITGHDISGVQAVDASTVKFTLVKPASDFLNILAMPFSSPAPVEYLNYMPDDATFRQHTISDGPYQITAYTAGQSVKLDRNPAWAKASDPVRDAYVDHIDVTEGPDEAAVQQQIQAGTADMEWDTTVPTASIPALKATKDARLGIYTAGISNPFLVFNFQSPSNGSALSKPAVRQALEYAVDKVAIGQIYGGPSLNTPLDQTIPPGSLGYQKMDPYATPGSKGDPAKCKSMLAAAGYPNGLVLKDLVRNAGKHPAVAQSIQTDMKACGVTTQIVPVPQGDYYGKYLSVPSLAKSGGWDISEPGWIPDWFGNNGRANIEPLFDGRGYAPGSTDWGDVNDTQVNALIDKALGAPDESTAAGFWAQADQRLMAIAAIVPFEAQSTAVFRSDRVHNAIFEPFAQNYDVTEIWLSPNS</sequence>
<organism evidence="3 4">
    <name type="scientific">Streptacidiphilus pinicola</name>
    <dbReference type="NCBI Taxonomy" id="2219663"/>
    <lineage>
        <taxon>Bacteria</taxon>
        <taxon>Bacillati</taxon>
        <taxon>Actinomycetota</taxon>
        <taxon>Actinomycetes</taxon>
        <taxon>Kitasatosporales</taxon>
        <taxon>Streptomycetaceae</taxon>
        <taxon>Streptacidiphilus</taxon>
    </lineage>
</organism>
<dbReference type="EMBL" id="QKYN01000086">
    <property type="protein sequence ID" value="RAG83501.1"/>
    <property type="molecule type" value="Genomic_DNA"/>
</dbReference>
<name>A0A2X0IJD0_9ACTN</name>
<feature type="compositionally biased region" description="Low complexity" evidence="1">
    <location>
        <begin position="15"/>
        <end position="35"/>
    </location>
</feature>
<dbReference type="CDD" id="cd08506">
    <property type="entry name" value="PBP2_clavulanate_OppA2"/>
    <property type="match status" value="1"/>
</dbReference>
<reference evidence="3 4" key="1">
    <citation type="submission" date="2018-06" db="EMBL/GenBank/DDBJ databases">
        <title>Streptacidiphilus pinicola sp. nov., isolated from pine grove soil.</title>
        <authorList>
            <person name="Roh S.G."/>
            <person name="Park S."/>
            <person name="Kim M.-K."/>
            <person name="Yun B.-R."/>
            <person name="Park J."/>
            <person name="Kim M.J."/>
            <person name="Kim Y.S."/>
            <person name="Kim S.B."/>
        </authorList>
    </citation>
    <scope>NUCLEOTIDE SEQUENCE [LARGE SCALE GENOMIC DNA]</scope>
    <source>
        <strain evidence="3 4">MMS16-CNU450</strain>
    </source>
</reference>
<dbReference type="PANTHER" id="PTHR30290">
    <property type="entry name" value="PERIPLASMIC BINDING COMPONENT OF ABC TRANSPORTER"/>
    <property type="match status" value="1"/>
</dbReference>
<dbReference type="GO" id="GO:0043190">
    <property type="term" value="C:ATP-binding cassette (ABC) transporter complex"/>
    <property type="evidence" value="ECO:0007669"/>
    <property type="project" value="InterPro"/>
</dbReference>
<dbReference type="GO" id="GO:1904680">
    <property type="term" value="F:peptide transmembrane transporter activity"/>
    <property type="evidence" value="ECO:0007669"/>
    <property type="project" value="TreeGrafter"/>
</dbReference>
<feature type="domain" description="Solute-binding protein family 5" evidence="2">
    <location>
        <begin position="94"/>
        <end position="497"/>
    </location>
</feature>
<evidence type="ECO:0000313" key="4">
    <source>
        <dbReference type="Proteomes" id="UP000248889"/>
    </source>
</evidence>
<dbReference type="InterPro" id="IPR039424">
    <property type="entry name" value="SBP_5"/>
</dbReference>
<dbReference type="Gene3D" id="3.10.105.10">
    <property type="entry name" value="Dipeptide-binding Protein, Domain 3"/>
    <property type="match status" value="1"/>
</dbReference>
<evidence type="ECO:0000259" key="2">
    <source>
        <dbReference type="Pfam" id="PF00496"/>
    </source>
</evidence>
<keyword evidence="4" id="KW-1185">Reference proteome</keyword>
<evidence type="ECO:0000256" key="1">
    <source>
        <dbReference type="SAM" id="MobiDB-lite"/>
    </source>
</evidence>